<evidence type="ECO:0000256" key="3">
    <source>
        <dbReference type="ARBA" id="ARBA00022741"/>
    </source>
</evidence>
<dbReference type="GO" id="GO:0005524">
    <property type="term" value="F:ATP binding"/>
    <property type="evidence" value="ECO:0007669"/>
    <property type="project" value="UniProtKB-KW"/>
</dbReference>
<dbReference type="Pfam" id="PF00005">
    <property type="entry name" value="ABC_tran"/>
    <property type="match status" value="1"/>
</dbReference>
<dbReference type="EMBL" id="LKHV02000001">
    <property type="protein sequence ID" value="MCS5708053.1"/>
    <property type="molecule type" value="Genomic_DNA"/>
</dbReference>
<comment type="similarity">
    <text evidence="1">Belongs to the ABC transporter superfamily.</text>
</comment>
<dbReference type="PROSITE" id="PS50893">
    <property type="entry name" value="ABC_TRANSPORTER_2"/>
    <property type="match status" value="1"/>
</dbReference>
<dbReference type="STRING" id="437022.CC99x_02124"/>
<dbReference type="SMART" id="SM00382">
    <property type="entry name" value="AAA"/>
    <property type="match status" value="1"/>
</dbReference>
<accession>A0A0Q9YMF6</accession>
<dbReference type="InterPro" id="IPR017911">
    <property type="entry name" value="MacB-like_ATP-bd"/>
</dbReference>
<dbReference type="RefSeq" id="WP_057625226.1">
    <property type="nucleotide sequence ID" value="NZ_LKHV02000001.1"/>
</dbReference>
<evidence type="ECO:0000259" key="5">
    <source>
        <dbReference type="PROSITE" id="PS50893"/>
    </source>
</evidence>
<keyword evidence="8" id="KW-1185">Reference proteome</keyword>
<reference evidence="7" key="3">
    <citation type="submission" date="2021-06" db="EMBL/GenBank/DDBJ databases">
        <title>Genomic Description and Analysis of Intracellular Bacteria, Candidatus Berkiella cookevillensis and Candidatus Berkiella aquae.</title>
        <authorList>
            <person name="Kidane D.T."/>
            <person name="Mehari Y.T."/>
            <person name="Rice F.C."/>
            <person name="Arivett B.A."/>
            <person name="Farone A.L."/>
            <person name="Berk S.G."/>
            <person name="Farone M.B."/>
        </authorList>
    </citation>
    <scope>NUCLEOTIDE SEQUENCE</scope>
    <source>
        <strain evidence="7">CC99</strain>
    </source>
</reference>
<keyword evidence="2" id="KW-0813">Transport</keyword>
<keyword evidence="3" id="KW-0547">Nucleotide-binding</keyword>
<dbReference type="PANTHER" id="PTHR42798">
    <property type="entry name" value="LIPOPROTEIN-RELEASING SYSTEM ATP-BINDING PROTEIN LOLD"/>
    <property type="match status" value="1"/>
</dbReference>
<evidence type="ECO:0000313" key="8">
    <source>
        <dbReference type="Proteomes" id="UP000051494"/>
    </source>
</evidence>
<reference evidence="7" key="2">
    <citation type="journal article" date="2016" name="Genome Announc.">
        <title>Draft Genome Sequences of Two Novel Amoeba-Resistant Intranuclear Bacteria, 'Candidatus Berkiella cookevillensis' and 'Candidatus Berkiella aquae'.</title>
        <authorList>
            <person name="Mehari Y.T."/>
            <person name="Arivett B.A."/>
            <person name="Farone A.L."/>
            <person name="Gunderson J.H."/>
            <person name="Farone M.B."/>
        </authorList>
    </citation>
    <scope>NUCLEOTIDE SEQUENCE</scope>
    <source>
        <strain evidence="7">CC99</strain>
    </source>
</reference>
<reference evidence="6" key="1">
    <citation type="submission" date="2015-09" db="EMBL/GenBank/DDBJ databases">
        <title>Draft Genome Sequences of Two Novel Amoeba-resistant Intranuclear Bacteria, Candidatus Berkiella cookevillensis and Candidatus Berkiella aquae.</title>
        <authorList>
            <person name="Mehari Y.T."/>
            <person name="Arivett B.A."/>
            <person name="Farone A.L."/>
            <person name="Gunderson J.H."/>
            <person name="Farone M.B."/>
        </authorList>
    </citation>
    <scope>NUCLEOTIDE SEQUENCE [LARGE SCALE GENOMIC DNA]</scope>
    <source>
        <strain evidence="6">CC99</strain>
    </source>
</reference>
<dbReference type="AlphaFoldDB" id="A0A0Q9YMF6"/>
<evidence type="ECO:0000256" key="2">
    <source>
        <dbReference type="ARBA" id="ARBA00022448"/>
    </source>
</evidence>
<evidence type="ECO:0000313" key="6">
    <source>
        <dbReference type="EMBL" id="KRG17665.1"/>
    </source>
</evidence>
<feature type="domain" description="ABC transporter" evidence="5">
    <location>
        <begin position="6"/>
        <end position="216"/>
    </location>
</feature>
<dbReference type="PANTHER" id="PTHR42798:SF6">
    <property type="entry name" value="CELL DIVISION ATP-BINDING PROTEIN FTSE"/>
    <property type="match status" value="1"/>
</dbReference>
<evidence type="ECO:0000313" key="7">
    <source>
        <dbReference type="EMBL" id="MCS5708053.1"/>
    </source>
</evidence>
<sequence length="216" mass="24531">MSTSIIKLQNIYKSYPPHHGLVFSDLSLEIAQGDTLAIMGASGRGKTTLLNLMGLLDTDYQGCYYLFGKNINNFSEKETANFRNQYFGFIFQNFLFVNHLTVLDNIALPLFYQKVALKLARQRAAALLERFELSELSERYPTTLSGGQKQRVTIMRAMIHHPKLLFLDEPTSALDETSQNKFLELLFEYKKESGCGLVLVTHNSTIAQLCQHQIVI</sequence>
<gene>
    <name evidence="6" type="primary">bceA</name>
    <name evidence="7" type="ORF">CC99x_003955</name>
    <name evidence="6" type="ORF">CC99x_02124</name>
</gene>
<evidence type="ECO:0000256" key="4">
    <source>
        <dbReference type="ARBA" id="ARBA00022840"/>
    </source>
</evidence>
<protein>
    <submittedName>
        <fullName evidence="7">ABC transporter ATP-binding protein</fullName>
    </submittedName>
    <submittedName>
        <fullName evidence="6">Bacitracin export ATP-binding protein BceA</fullName>
    </submittedName>
</protein>
<name>A0A0Q9YMF6_9GAMM</name>
<dbReference type="OrthoDB" id="9801477at2"/>
<dbReference type="InterPro" id="IPR003593">
    <property type="entry name" value="AAA+_ATPase"/>
</dbReference>
<dbReference type="InterPro" id="IPR027417">
    <property type="entry name" value="P-loop_NTPase"/>
</dbReference>
<dbReference type="CDD" id="cd03255">
    <property type="entry name" value="ABC_MJ0796_LolCDE_FtsE"/>
    <property type="match status" value="1"/>
</dbReference>
<evidence type="ECO:0000256" key="1">
    <source>
        <dbReference type="ARBA" id="ARBA00005417"/>
    </source>
</evidence>
<dbReference type="InterPro" id="IPR003439">
    <property type="entry name" value="ABC_transporter-like_ATP-bd"/>
</dbReference>
<dbReference type="GO" id="GO:0016887">
    <property type="term" value="F:ATP hydrolysis activity"/>
    <property type="evidence" value="ECO:0007669"/>
    <property type="project" value="InterPro"/>
</dbReference>
<dbReference type="SUPFAM" id="SSF52540">
    <property type="entry name" value="P-loop containing nucleoside triphosphate hydrolases"/>
    <property type="match status" value="1"/>
</dbReference>
<organism evidence="6">
    <name type="scientific">Candidatus Berkiella cookevillensis</name>
    <dbReference type="NCBI Taxonomy" id="437022"/>
    <lineage>
        <taxon>Bacteria</taxon>
        <taxon>Pseudomonadati</taxon>
        <taxon>Pseudomonadota</taxon>
        <taxon>Gammaproteobacteria</taxon>
        <taxon>Candidatus Berkiellales</taxon>
        <taxon>Candidatus Berkiellaceae</taxon>
        <taxon>Candidatus Berkiella</taxon>
    </lineage>
</organism>
<dbReference type="Proteomes" id="UP000051494">
    <property type="component" value="Unassembled WGS sequence"/>
</dbReference>
<proteinExistence type="inferred from homology"/>
<dbReference type="Gene3D" id="3.40.50.300">
    <property type="entry name" value="P-loop containing nucleotide triphosphate hydrolases"/>
    <property type="match status" value="1"/>
</dbReference>
<dbReference type="EMBL" id="LKHV01000013">
    <property type="protein sequence ID" value="KRG17665.1"/>
    <property type="molecule type" value="Genomic_DNA"/>
</dbReference>
<comment type="caution">
    <text evidence="6">The sequence shown here is derived from an EMBL/GenBank/DDBJ whole genome shotgun (WGS) entry which is preliminary data.</text>
</comment>
<keyword evidence="4 6" id="KW-0067">ATP-binding</keyword>